<feature type="compositionally biased region" description="Low complexity" evidence="1">
    <location>
        <begin position="312"/>
        <end position="326"/>
    </location>
</feature>
<proteinExistence type="predicted"/>
<sequence length="410" mass="45346">MDDGDKTGRNPLQEHREALFPKHTARLPSSVVVAENAKQLGIDFETLPKLPGWTFIYGYTDRWHRAHITARCMAMAAVLNRPLEQSETNAIAQHAAERNRMLSREVVPVALPAMFFYNRGTDTWRFPFKTPNPATFNPDVFPLQRFPLLVGESARNSWSLMRFGAYVLLSHTIVGTALRIALDVRMLKNVQEDPALGAVKEAIADIIRQQKRGPAGRLTRGPRPAVDERTRSAEPKEDGSSGFSRPDSDAASFGAQDEQAAPESPAAARSKWQPQQQHQRQWRPQGTAPPPPAPSAAKDDDDFLFDDASPTSPSAQRPAGSPAPSAGGSGGSAWERLRQRGKTDDDSGAQDEQTGAEQSWAERRRAQGSQNADAYSYSQADQDKAYAKEQAQREFDAMLERERRGRSNDT</sequence>
<dbReference type="Proteomes" id="UP001270362">
    <property type="component" value="Unassembled WGS sequence"/>
</dbReference>
<gene>
    <name evidence="2" type="ORF">B0T22DRAFT_448293</name>
</gene>
<reference evidence="2" key="1">
    <citation type="journal article" date="2023" name="Mol. Phylogenet. Evol.">
        <title>Genome-scale phylogeny and comparative genomics of the fungal order Sordariales.</title>
        <authorList>
            <person name="Hensen N."/>
            <person name="Bonometti L."/>
            <person name="Westerberg I."/>
            <person name="Brannstrom I.O."/>
            <person name="Guillou S."/>
            <person name="Cros-Aarteil S."/>
            <person name="Calhoun S."/>
            <person name="Haridas S."/>
            <person name="Kuo A."/>
            <person name="Mondo S."/>
            <person name="Pangilinan J."/>
            <person name="Riley R."/>
            <person name="LaButti K."/>
            <person name="Andreopoulos B."/>
            <person name="Lipzen A."/>
            <person name="Chen C."/>
            <person name="Yan M."/>
            <person name="Daum C."/>
            <person name="Ng V."/>
            <person name="Clum A."/>
            <person name="Steindorff A."/>
            <person name="Ohm R.A."/>
            <person name="Martin F."/>
            <person name="Silar P."/>
            <person name="Natvig D.O."/>
            <person name="Lalanne C."/>
            <person name="Gautier V."/>
            <person name="Ament-Velasquez S.L."/>
            <person name="Kruys A."/>
            <person name="Hutchinson M.I."/>
            <person name="Powell A.J."/>
            <person name="Barry K."/>
            <person name="Miller A.N."/>
            <person name="Grigoriev I.V."/>
            <person name="Debuchy R."/>
            <person name="Gladieux P."/>
            <person name="Hiltunen Thoren M."/>
            <person name="Johannesson H."/>
        </authorList>
    </citation>
    <scope>NUCLEOTIDE SEQUENCE</scope>
    <source>
        <strain evidence="2">CBS 314.62</strain>
    </source>
</reference>
<feature type="compositionally biased region" description="Basic and acidic residues" evidence="1">
    <location>
        <begin position="381"/>
        <end position="410"/>
    </location>
</feature>
<evidence type="ECO:0000313" key="2">
    <source>
        <dbReference type="EMBL" id="KAK3692832.1"/>
    </source>
</evidence>
<keyword evidence="3" id="KW-1185">Reference proteome</keyword>
<dbReference type="AlphaFoldDB" id="A0AAE1CFP9"/>
<organism evidence="2 3">
    <name type="scientific">Podospora appendiculata</name>
    <dbReference type="NCBI Taxonomy" id="314037"/>
    <lineage>
        <taxon>Eukaryota</taxon>
        <taxon>Fungi</taxon>
        <taxon>Dikarya</taxon>
        <taxon>Ascomycota</taxon>
        <taxon>Pezizomycotina</taxon>
        <taxon>Sordariomycetes</taxon>
        <taxon>Sordariomycetidae</taxon>
        <taxon>Sordariales</taxon>
        <taxon>Podosporaceae</taxon>
        <taxon>Podospora</taxon>
    </lineage>
</organism>
<feature type="compositionally biased region" description="Basic and acidic residues" evidence="1">
    <location>
        <begin position="225"/>
        <end position="239"/>
    </location>
</feature>
<reference evidence="2" key="2">
    <citation type="submission" date="2023-06" db="EMBL/GenBank/DDBJ databases">
        <authorList>
            <consortium name="Lawrence Berkeley National Laboratory"/>
            <person name="Haridas S."/>
            <person name="Hensen N."/>
            <person name="Bonometti L."/>
            <person name="Westerberg I."/>
            <person name="Brannstrom I.O."/>
            <person name="Guillou S."/>
            <person name="Cros-Aarteil S."/>
            <person name="Calhoun S."/>
            <person name="Kuo A."/>
            <person name="Mondo S."/>
            <person name="Pangilinan J."/>
            <person name="Riley R."/>
            <person name="Labutti K."/>
            <person name="Andreopoulos B."/>
            <person name="Lipzen A."/>
            <person name="Chen C."/>
            <person name="Yanf M."/>
            <person name="Daum C."/>
            <person name="Ng V."/>
            <person name="Clum A."/>
            <person name="Steindorff A."/>
            <person name="Ohm R."/>
            <person name="Martin F."/>
            <person name="Silar P."/>
            <person name="Natvig D."/>
            <person name="Lalanne C."/>
            <person name="Gautier V."/>
            <person name="Ament-Velasquez S.L."/>
            <person name="Kruys A."/>
            <person name="Hutchinson M.I."/>
            <person name="Powell A.J."/>
            <person name="Barry K."/>
            <person name="Miller A.N."/>
            <person name="Grigoriev I.V."/>
            <person name="Debuchy R."/>
            <person name="Gladieux P."/>
            <person name="Thoren M.H."/>
            <person name="Johannesson H."/>
        </authorList>
    </citation>
    <scope>NUCLEOTIDE SEQUENCE</scope>
    <source>
        <strain evidence="2">CBS 314.62</strain>
    </source>
</reference>
<accession>A0AAE1CFP9</accession>
<feature type="compositionally biased region" description="Polar residues" evidence="1">
    <location>
        <begin position="367"/>
        <end position="380"/>
    </location>
</feature>
<feature type="compositionally biased region" description="Basic and acidic residues" evidence="1">
    <location>
        <begin position="335"/>
        <end position="345"/>
    </location>
</feature>
<dbReference type="EMBL" id="JAULSO010000001">
    <property type="protein sequence ID" value="KAK3692832.1"/>
    <property type="molecule type" value="Genomic_DNA"/>
</dbReference>
<evidence type="ECO:0000313" key="3">
    <source>
        <dbReference type="Proteomes" id="UP001270362"/>
    </source>
</evidence>
<comment type="caution">
    <text evidence="2">The sequence shown here is derived from an EMBL/GenBank/DDBJ whole genome shotgun (WGS) entry which is preliminary data.</text>
</comment>
<name>A0AAE1CFP9_9PEZI</name>
<protein>
    <submittedName>
        <fullName evidence="2">Uncharacterized protein</fullName>
    </submittedName>
</protein>
<feature type="region of interest" description="Disordered" evidence="1">
    <location>
        <begin position="210"/>
        <end position="410"/>
    </location>
</feature>
<evidence type="ECO:0000256" key="1">
    <source>
        <dbReference type="SAM" id="MobiDB-lite"/>
    </source>
</evidence>
<feature type="region of interest" description="Disordered" evidence="1">
    <location>
        <begin position="1"/>
        <end position="20"/>
    </location>
</feature>
<feature type="compositionally biased region" description="Low complexity" evidence="1">
    <location>
        <begin position="272"/>
        <end position="285"/>
    </location>
</feature>